<reference evidence="4 5" key="5">
    <citation type="submission" date="2018-11" db="EMBL/GenBank/DDBJ databases">
        <title>Enterobacteriaceae from Patient.</title>
        <authorList>
            <person name="Shen C."/>
            <person name="Yang Y."/>
            <person name="Tian G."/>
        </authorList>
    </citation>
    <scope>NUCLEOTIDE SEQUENCE [LARGE SCALE GENOMIC DNA]</scope>
    <source>
        <strain evidence="4 5">GBGD28</strain>
    </source>
</reference>
<dbReference type="Proteomes" id="UP000271008">
    <property type="component" value="Unassembled WGS sequence"/>
</dbReference>
<evidence type="ECO:0000313" key="1">
    <source>
        <dbReference type="EMBL" id="AIR75060.1"/>
    </source>
</evidence>
<dbReference type="RefSeq" id="WP_053882499.1">
    <property type="nucleotide sequence ID" value="NC_020270.1"/>
</dbReference>
<dbReference type="EMBL" id="KM207012">
    <property type="protein sequence ID" value="AIT41701.1"/>
    <property type="molecule type" value="Genomic_DNA"/>
</dbReference>
<dbReference type="EMBL" id="KJ020576">
    <property type="protein sequence ID" value="AIT41609.1"/>
    <property type="molecule type" value="Genomic_DNA"/>
</dbReference>
<reference evidence="1" key="2">
    <citation type="submission" date="2014-09" db="EMBL/GenBank/DDBJ databases">
        <authorList>
            <person name="Liu J.-H."/>
            <person name="He D."/>
            <person name="Lv L."/>
            <person name="Li Q."/>
        </authorList>
    </citation>
    <scope>NUCLEOTIDE SEQUENCE</scope>
    <source>
        <strain evidence="1">JC2</strain>
        <plasmid evidence="1">pHNY2</plasmid>
    </source>
</reference>
<geneLocation type="plasmid" evidence="1">
    <name>pHNY2</name>
</geneLocation>
<reference evidence="3" key="3">
    <citation type="submission" date="2014-12" db="EMBL/GenBank/DDBJ databases">
        <title>Sequence of plasmid pHNLDH19.</title>
        <authorList>
            <person name="Liu J."/>
            <person name="He D."/>
            <person name="Lv L."/>
            <person name="Chen X."/>
        </authorList>
    </citation>
    <scope>NUCLEOTIDE SEQUENCE</scope>
    <source>
        <strain evidence="3">LDH19</strain>
        <plasmid evidence="3">pHNLDH19</plasmid>
    </source>
</reference>
<dbReference type="EMBL" id="RQTU01000027">
    <property type="protein sequence ID" value="RRD73195.1"/>
    <property type="molecule type" value="Genomic_DNA"/>
</dbReference>
<evidence type="ECO:0000313" key="2">
    <source>
        <dbReference type="EMBL" id="AIT41609.1"/>
    </source>
</evidence>
<evidence type="ECO:0000313" key="3">
    <source>
        <dbReference type="EMBL" id="AIT41701.1"/>
    </source>
</evidence>
<accession>A0A089VFM1</accession>
<dbReference type="AlphaFoldDB" id="A0A089VFM1"/>
<reference evidence="1" key="4">
    <citation type="journal article" date="2015" name="Antimicrob. Agents Chemother.">
        <title>blaCTX-M-1/9/1 Hybrid Genes May Have Been Generated from blaCTX-M-15 on an IncI2 Plasmid.</title>
        <authorList>
            <person name="Liu L."/>
            <person name="He D."/>
            <person name="Lv L."/>
            <person name="Liu W."/>
            <person name="Chen X."/>
            <person name="Zeng Z."/>
            <person name="Partridge S.R."/>
            <person name="Liu J.H."/>
        </authorList>
    </citation>
    <scope>NUCLEOTIDE SEQUENCE</scope>
    <source>
        <strain evidence="2">AHC46</strain>
        <strain evidence="1">JC2</strain>
        <strain evidence="3">LDH19</strain>
        <plasmid evidence="2">pHNAH46-1</plasmid>
        <plasmid evidence="3">pHNLDH19</plasmid>
        <plasmid evidence="1">pHNY2</plasmid>
    </source>
</reference>
<geneLocation type="plasmid" evidence="2">
    <name>pHNAH46-1</name>
</geneLocation>
<evidence type="ECO:0000313" key="4">
    <source>
        <dbReference type="EMBL" id="RRD73195.1"/>
    </source>
</evidence>
<name>A0A089VFM1_ECOLX</name>
<organism evidence="1">
    <name type="scientific">Escherichia coli</name>
    <dbReference type="NCBI Taxonomy" id="562"/>
    <lineage>
        <taxon>Bacteria</taxon>
        <taxon>Pseudomonadati</taxon>
        <taxon>Pseudomonadota</taxon>
        <taxon>Gammaproteobacteria</taxon>
        <taxon>Enterobacterales</taxon>
        <taxon>Enterobacteriaceae</taxon>
        <taxon>Escherichia</taxon>
    </lineage>
</organism>
<proteinExistence type="predicted"/>
<evidence type="ECO:0000313" key="5">
    <source>
        <dbReference type="Proteomes" id="UP000271008"/>
    </source>
</evidence>
<keyword evidence="1" id="KW-0614">Plasmid</keyword>
<gene>
    <name evidence="4" type="ORF">EIA08_20485</name>
    <name evidence="2" type="ORF">pHNAH46_025</name>
</gene>
<reference evidence="2" key="1">
    <citation type="submission" date="2013-12" db="EMBL/GenBank/DDBJ databases">
        <title>completed sequence of plasmid pHNAH46-1.</title>
        <authorList>
            <person name="Liu J."/>
            <person name="He D."/>
            <person name="Li Q."/>
        </authorList>
    </citation>
    <scope>NUCLEOTIDE SEQUENCE</scope>
    <source>
        <strain evidence="2">AHC46</strain>
        <plasmid evidence="2">pHNAH46-1</plasmid>
    </source>
</reference>
<sequence length="138" mass="14605">MQGHPCIFLKGVDFMKSVYVVGKGLIVAGNKITIDGKEHVSVENSENIVITDDCIKIGNKTVVFKGRSIKIEIHGNVNKIVTENADVSIHGNAGDVETVSGDVDCRQVNGDITTVSGDVTCGDVFGDVTTVSGDINKK</sequence>
<protein>
    <submittedName>
        <fullName evidence="4">Phage tail protein</fullName>
    </submittedName>
</protein>
<dbReference type="EMBL" id="KF601686">
    <property type="protein sequence ID" value="AIR75060.1"/>
    <property type="molecule type" value="Genomic_DNA"/>
</dbReference>
<geneLocation type="plasmid" evidence="3">
    <name>pHNLDH19</name>
</geneLocation>